<reference evidence="1" key="1">
    <citation type="submission" date="2014-09" db="EMBL/GenBank/DDBJ databases">
        <authorList>
            <person name="Magalhaes I.L.F."/>
            <person name="Oliveira U."/>
            <person name="Santos F.R."/>
            <person name="Vidigal T.H.D.A."/>
            <person name="Brescovit A.D."/>
            <person name="Santos A.J."/>
        </authorList>
    </citation>
    <scope>NUCLEOTIDE SEQUENCE</scope>
    <source>
        <tissue evidence="1">Shoot tissue taken approximately 20 cm above the soil surface</tissue>
    </source>
</reference>
<sequence>MGICMVVLGLWAGLGLESTAAKTNC</sequence>
<organism evidence="1">
    <name type="scientific">Arundo donax</name>
    <name type="common">Giant reed</name>
    <name type="synonym">Donax arundinaceus</name>
    <dbReference type="NCBI Taxonomy" id="35708"/>
    <lineage>
        <taxon>Eukaryota</taxon>
        <taxon>Viridiplantae</taxon>
        <taxon>Streptophyta</taxon>
        <taxon>Embryophyta</taxon>
        <taxon>Tracheophyta</taxon>
        <taxon>Spermatophyta</taxon>
        <taxon>Magnoliopsida</taxon>
        <taxon>Liliopsida</taxon>
        <taxon>Poales</taxon>
        <taxon>Poaceae</taxon>
        <taxon>PACMAD clade</taxon>
        <taxon>Arundinoideae</taxon>
        <taxon>Arundineae</taxon>
        <taxon>Arundo</taxon>
    </lineage>
</organism>
<dbReference type="EMBL" id="GBRH01228310">
    <property type="protein sequence ID" value="JAD69585.1"/>
    <property type="molecule type" value="Transcribed_RNA"/>
</dbReference>
<reference evidence="1" key="2">
    <citation type="journal article" date="2015" name="Data Brief">
        <title>Shoot transcriptome of the giant reed, Arundo donax.</title>
        <authorList>
            <person name="Barrero R.A."/>
            <person name="Guerrero F.D."/>
            <person name="Moolhuijzen P."/>
            <person name="Goolsby J.A."/>
            <person name="Tidwell J."/>
            <person name="Bellgard S.E."/>
            <person name="Bellgard M.I."/>
        </authorList>
    </citation>
    <scope>NUCLEOTIDE SEQUENCE</scope>
    <source>
        <tissue evidence="1">Shoot tissue taken approximately 20 cm above the soil surface</tissue>
    </source>
</reference>
<protein>
    <submittedName>
        <fullName evidence="1">Uncharacterized protein</fullName>
    </submittedName>
</protein>
<name>A0A0A9C858_ARUDO</name>
<proteinExistence type="predicted"/>
<evidence type="ECO:0000313" key="1">
    <source>
        <dbReference type="EMBL" id="JAD69585.1"/>
    </source>
</evidence>
<accession>A0A0A9C858</accession>
<dbReference type="AlphaFoldDB" id="A0A0A9C858"/>